<protein>
    <submittedName>
        <fullName evidence="2">Uncharacterized protein</fullName>
    </submittedName>
</protein>
<accession>A0A1V3NDN3</accession>
<evidence type="ECO:0000313" key="3">
    <source>
        <dbReference type="Proteomes" id="UP000189462"/>
    </source>
</evidence>
<gene>
    <name evidence="2" type="ORF">B1C78_13105</name>
</gene>
<keyword evidence="1" id="KW-0732">Signal</keyword>
<dbReference type="STRING" id="108003.B1C78_13105"/>
<organism evidence="2 3">
    <name type="scientific">Thioalkalivibrio denitrificans</name>
    <dbReference type="NCBI Taxonomy" id="108003"/>
    <lineage>
        <taxon>Bacteria</taxon>
        <taxon>Pseudomonadati</taxon>
        <taxon>Pseudomonadota</taxon>
        <taxon>Gammaproteobacteria</taxon>
        <taxon>Chromatiales</taxon>
        <taxon>Ectothiorhodospiraceae</taxon>
        <taxon>Thioalkalivibrio</taxon>
    </lineage>
</organism>
<evidence type="ECO:0000256" key="1">
    <source>
        <dbReference type="SAM" id="SignalP"/>
    </source>
</evidence>
<dbReference type="EMBL" id="MVBK01000081">
    <property type="protein sequence ID" value="OOG22988.1"/>
    <property type="molecule type" value="Genomic_DNA"/>
</dbReference>
<keyword evidence="3" id="KW-1185">Reference proteome</keyword>
<evidence type="ECO:0000313" key="2">
    <source>
        <dbReference type="EMBL" id="OOG22988.1"/>
    </source>
</evidence>
<reference evidence="2 3" key="1">
    <citation type="submission" date="2017-02" db="EMBL/GenBank/DDBJ databases">
        <title>Genomic diversity within the haloalkaliphilic genus Thioalkalivibrio.</title>
        <authorList>
            <person name="Ahn A.-C."/>
            <person name="Meier-Kolthoff J."/>
            <person name="Overmars L."/>
            <person name="Richter M."/>
            <person name="Woyke T."/>
            <person name="Sorokin D.Y."/>
            <person name="Muyzer G."/>
        </authorList>
    </citation>
    <scope>NUCLEOTIDE SEQUENCE [LARGE SCALE GENOMIC DNA]</scope>
    <source>
        <strain evidence="2 3">ALJD</strain>
    </source>
</reference>
<sequence>MRIIAIIAMLVFVAGSAVAAERKPIEEVDADALASDTQATPAGAGDKHASLTWWIPHEFWQSVLARDPSVSAADKKAILDALEPVSLLAVVQADISPLGAFHFYGKDEVQSTMVVTFDDANSRSQRLSPMQSVGADLAVLLEVLKPLLGAALGNMGANMHFYVFDDRAPGAGRQLDPYEPVRLSIQLRKRNGDLMTARVELPINALFVPRLCSDGREAHVTWNYCPWTGERL</sequence>
<feature type="chain" id="PRO_5013205972" evidence="1">
    <location>
        <begin position="20"/>
        <end position="232"/>
    </location>
</feature>
<comment type="caution">
    <text evidence="2">The sequence shown here is derived from an EMBL/GenBank/DDBJ whole genome shotgun (WGS) entry which is preliminary data.</text>
</comment>
<dbReference type="OrthoDB" id="5986339at2"/>
<dbReference type="RefSeq" id="WP_077279605.1">
    <property type="nucleotide sequence ID" value="NZ_MVBK01000081.1"/>
</dbReference>
<feature type="signal peptide" evidence="1">
    <location>
        <begin position="1"/>
        <end position="19"/>
    </location>
</feature>
<name>A0A1V3NDN3_9GAMM</name>
<dbReference type="AlphaFoldDB" id="A0A1V3NDN3"/>
<proteinExistence type="predicted"/>
<dbReference type="Proteomes" id="UP000189462">
    <property type="component" value="Unassembled WGS sequence"/>
</dbReference>